<evidence type="ECO:0000313" key="3">
    <source>
        <dbReference type="Proteomes" id="UP000050761"/>
    </source>
</evidence>
<accession>A0A183FQ59</accession>
<proteinExistence type="predicted"/>
<evidence type="ECO:0000313" key="2">
    <source>
        <dbReference type="EMBL" id="VDO82470.1"/>
    </source>
</evidence>
<organism evidence="3 4">
    <name type="scientific">Heligmosomoides polygyrus</name>
    <name type="common">Parasitic roundworm</name>
    <dbReference type="NCBI Taxonomy" id="6339"/>
    <lineage>
        <taxon>Eukaryota</taxon>
        <taxon>Metazoa</taxon>
        <taxon>Ecdysozoa</taxon>
        <taxon>Nematoda</taxon>
        <taxon>Chromadorea</taxon>
        <taxon>Rhabditida</taxon>
        <taxon>Rhabditina</taxon>
        <taxon>Rhabditomorpha</taxon>
        <taxon>Strongyloidea</taxon>
        <taxon>Heligmosomidae</taxon>
        <taxon>Heligmosomoides</taxon>
    </lineage>
</organism>
<reference evidence="2 3" key="1">
    <citation type="submission" date="2018-11" db="EMBL/GenBank/DDBJ databases">
        <authorList>
            <consortium name="Pathogen Informatics"/>
        </authorList>
    </citation>
    <scope>NUCLEOTIDE SEQUENCE [LARGE SCALE GENOMIC DNA]</scope>
</reference>
<name>A0A183FQ59_HELPZ</name>
<dbReference type="Proteomes" id="UP000050761">
    <property type="component" value="Unassembled WGS sequence"/>
</dbReference>
<reference evidence="4" key="2">
    <citation type="submission" date="2019-09" db="UniProtKB">
        <authorList>
            <consortium name="WormBaseParasite"/>
        </authorList>
    </citation>
    <scope>IDENTIFICATION</scope>
</reference>
<accession>A0A3P7Y4C2</accession>
<sequence>MDVAPLSTGHVALRGYGDVGIGPEAHKFQSKKKKSRPDQDPVFAVKAEVKSEQKLSLKTSKELVEEEKDVRYKSTPDTNKPRRLGSIWRCGKQRARGKEFELSRWWSAEDAAVDGRRKRLLRNSIPGGTSAIGSAEARNRLRADPLGLRLTPKSVCKAVP</sequence>
<protein>
    <submittedName>
        <fullName evidence="2 4">Uncharacterized protein</fullName>
    </submittedName>
</protein>
<feature type="region of interest" description="Disordered" evidence="1">
    <location>
        <begin position="13"/>
        <end position="45"/>
    </location>
</feature>
<dbReference type="EMBL" id="UZAH01026565">
    <property type="protein sequence ID" value="VDO82470.1"/>
    <property type="molecule type" value="Genomic_DNA"/>
</dbReference>
<keyword evidence="3" id="KW-1185">Reference proteome</keyword>
<dbReference type="WBParaSite" id="HPBE_0000983901-mRNA-1">
    <property type="protein sequence ID" value="HPBE_0000983901-mRNA-1"/>
    <property type="gene ID" value="HPBE_0000983901"/>
</dbReference>
<evidence type="ECO:0000313" key="4">
    <source>
        <dbReference type="WBParaSite" id="HPBE_0000983901-mRNA-1"/>
    </source>
</evidence>
<evidence type="ECO:0000256" key="1">
    <source>
        <dbReference type="SAM" id="MobiDB-lite"/>
    </source>
</evidence>
<gene>
    <name evidence="2" type="ORF">HPBE_LOCUS9840</name>
</gene>
<dbReference type="AlphaFoldDB" id="A0A183FQ59"/>